<proteinExistence type="predicted"/>
<organism evidence="1 2">
    <name type="scientific">Elysia crispata</name>
    <name type="common">lettuce slug</name>
    <dbReference type="NCBI Taxonomy" id="231223"/>
    <lineage>
        <taxon>Eukaryota</taxon>
        <taxon>Metazoa</taxon>
        <taxon>Spiralia</taxon>
        <taxon>Lophotrochozoa</taxon>
        <taxon>Mollusca</taxon>
        <taxon>Gastropoda</taxon>
        <taxon>Heterobranchia</taxon>
        <taxon>Euthyneura</taxon>
        <taxon>Panpulmonata</taxon>
        <taxon>Sacoglossa</taxon>
        <taxon>Placobranchoidea</taxon>
        <taxon>Plakobranchidae</taxon>
        <taxon>Elysia</taxon>
    </lineage>
</organism>
<evidence type="ECO:0000313" key="1">
    <source>
        <dbReference type="EMBL" id="KAK3774119.1"/>
    </source>
</evidence>
<protein>
    <submittedName>
        <fullName evidence="1">Uncharacterized protein</fullName>
    </submittedName>
</protein>
<accession>A0AAE1DKI7</accession>
<dbReference type="Proteomes" id="UP001283361">
    <property type="component" value="Unassembled WGS sequence"/>
</dbReference>
<name>A0AAE1DKI7_9GAST</name>
<sequence length="104" mass="11909">MRHRINRPVQCIHTKKKEKKSSLKKIAVRQITETLGLRPLTALTSLPRKNAELPRFVRVLLAGAELVNLVSMRFNPDLAVRATDERIFWRPLAMCLAGRPVDLQ</sequence>
<dbReference type="AlphaFoldDB" id="A0AAE1DKI7"/>
<dbReference type="EMBL" id="JAWDGP010003468">
    <property type="protein sequence ID" value="KAK3774119.1"/>
    <property type="molecule type" value="Genomic_DNA"/>
</dbReference>
<gene>
    <name evidence="1" type="ORF">RRG08_065780</name>
</gene>
<comment type="caution">
    <text evidence="1">The sequence shown here is derived from an EMBL/GenBank/DDBJ whole genome shotgun (WGS) entry which is preliminary data.</text>
</comment>
<evidence type="ECO:0000313" key="2">
    <source>
        <dbReference type="Proteomes" id="UP001283361"/>
    </source>
</evidence>
<reference evidence="1" key="1">
    <citation type="journal article" date="2023" name="G3 (Bethesda)">
        <title>A reference genome for the long-term kleptoplast-retaining sea slug Elysia crispata morphotype clarki.</title>
        <authorList>
            <person name="Eastman K.E."/>
            <person name="Pendleton A.L."/>
            <person name="Shaikh M.A."/>
            <person name="Suttiyut T."/>
            <person name="Ogas R."/>
            <person name="Tomko P."/>
            <person name="Gavelis G."/>
            <person name="Widhalm J.R."/>
            <person name="Wisecaver J.H."/>
        </authorList>
    </citation>
    <scope>NUCLEOTIDE SEQUENCE</scope>
    <source>
        <strain evidence="1">ECLA1</strain>
    </source>
</reference>
<keyword evidence="2" id="KW-1185">Reference proteome</keyword>